<dbReference type="InterPro" id="IPR011042">
    <property type="entry name" value="6-blade_b-propeller_TolB-like"/>
</dbReference>
<evidence type="ECO:0000313" key="2">
    <source>
        <dbReference type="Proteomes" id="UP000828390"/>
    </source>
</evidence>
<name>A0A9D4MJ42_DREPO</name>
<gene>
    <name evidence="1" type="ORF">DPMN_000105</name>
</gene>
<dbReference type="Gene3D" id="2.120.10.30">
    <property type="entry name" value="TolB, C-terminal domain"/>
    <property type="match status" value="1"/>
</dbReference>
<reference evidence="1" key="2">
    <citation type="submission" date="2020-11" db="EMBL/GenBank/DDBJ databases">
        <authorList>
            <person name="McCartney M.A."/>
            <person name="Auch B."/>
            <person name="Kono T."/>
            <person name="Mallez S."/>
            <person name="Becker A."/>
            <person name="Gohl D.M."/>
            <person name="Silverstein K.A.T."/>
            <person name="Koren S."/>
            <person name="Bechman K.B."/>
            <person name="Herman A."/>
            <person name="Abrahante J.E."/>
            <person name="Garbe J."/>
        </authorList>
    </citation>
    <scope>NUCLEOTIDE SEQUENCE</scope>
    <source>
        <strain evidence="1">Duluth1</strain>
        <tissue evidence="1">Whole animal</tissue>
    </source>
</reference>
<protein>
    <submittedName>
        <fullName evidence="1">Uncharacterized protein</fullName>
    </submittedName>
</protein>
<sequence>MFWLEHTCTSIAYNQDSLFITSGTALYQYSMIGKLVKRMYQDPSGLRTVHKCVVGPNCGRLYITNLDQNNLLTLNVDGALLSTFTDPQITDAFTVYVTPLGQVLVCDGSSKTIIQVDGEGKSKLATLATEQDGVSGPMSLYYNTNTDSLIVALWDNNTMLVFDVLQETFPRKFRYPKFKCL</sequence>
<keyword evidence="2" id="KW-1185">Reference proteome</keyword>
<comment type="caution">
    <text evidence="1">The sequence shown here is derived from an EMBL/GenBank/DDBJ whole genome shotgun (WGS) entry which is preliminary data.</text>
</comment>
<accession>A0A9D4MJ42</accession>
<reference evidence="1" key="1">
    <citation type="journal article" date="2019" name="bioRxiv">
        <title>The Genome of the Zebra Mussel, Dreissena polymorpha: A Resource for Invasive Species Research.</title>
        <authorList>
            <person name="McCartney M.A."/>
            <person name="Auch B."/>
            <person name="Kono T."/>
            <person name="Mallez S."/>
            <person name="Zhang Y."/>
            <person name="Obille A."/>
            <person name="Becker A."/>
            <person name="Abrahante J.E."/>
            <person name="Garbe J."/>
            <person name="Badalamenti J.P."/>
            <person name="Herman A."/>
            <person name="Mangelson H."/>
            <person name="Liachko I."/>
            <person name="Sullivan S."/>
            <person name="Sone E.D."/>
            <person name="Koren S."/>
            <person name="Silverstein K.A.T."/>
            <person name="Beckman K.B."/>
            <person name="Gohl D.M."/>
        </authorList>
    </citation>
    <scope>NUCLEOTIDE SEQUENCE</scope>
    <source>
        <strain evidence="1">Duluth1</strain>
        <tissue evidence="1">Whole animal</tissue>
    </source>
</reference>
<evidence type="ECO:0000313" key="1">
    <source>
        <dbReference type="EMBL" id="KAH3876267.1"/>
    </source>
</evidence>
<dbReference type="EMBL" id="JAIWYP010000001">
    <property type="protein sequence ID" value="KAH3876267.1"/>
    <property type="molecule type" value="Genomic_DNA"/>
</dbReference>
<organism evidence="1 2">
    <name type="scientific">Dreissena polymorpha</name>
    <name type="common">Zebra mussel</name>
    <name type="synonym">Mytilus polymorpha</name>
    <dbReference type="NCBI Taxonomy" id="45954"/>
    <lineage>
        <taxon>Eukaryota</taxon>
        <taxon>Metazoa</taxon>
        <taxon>Spiralia</taxon>
        <taxon>Lophotrochozoa</taxon>
        <taxon>Mollusca</taxon>
        <taxon>Bivalvia</taxon>
        <taxon>Autobranchia</taxon>
        <taxon>Heteroconchia</taxon>
        <taxon>Euheterodonta</taxon>
        <taxon>Imparidentia</taxon>
        <taxon>Neoheterodontei</taxon>
        <taxon>Myida</taxon>
        <taxon>Dreissenoidea</taxon>
        <taxon>Dreissenidae</taxon>
        <taxon>Dreissena</taxon>
    </lineage>
</organism>
<dbReference type="SUPFAM" id="SSF63825">
    <property type="entry name" value="YWTD domain"/>
    <property type="match status" value="1"/>
</dbReference>
<dbReference type="AlphaFoldDB" id="A0A9D4MJ42"/>
<dbReference type="Proteomes" id="UP000828390">
    <property type="component" value="Unassembled WGS sequence"/>
</dbReference>
<proteinExistence type="predicted"/>